<dbReference type="EMBL" id="JAROBZ020000001">
    <property type="protein sequence ID" value="MFB3167688.1"/>
    <property type="molecule type" value="Genomic_DNA"/>
</dbReference>
<accession>A0ABV4YSX9</accession>
<sequence>MRKQEFLKTAVSNMDRDVEYEYSNKGTDKEGNKSVKETDPTNLSNGDTAGRFN</sequence>
<evidence type="ECO:0000256" key="1">
    <source>
        <dbReference type="SAM" id="MobiDB-lite"/>
    </source>
</evidence>
<dbReference type="RefSeq" id="WP_306074222.1">
    <property type="nucleotide sequence ID" value="NZ_JAROBZ020000001.1"/>
</dbReference>
<evidence type="ECO:0008006" key="4">
    <source>
        <dbReference type="Google" id="ProtNLM"/>
    </source>
</evidence>
<evidence type="ECO:0000313" key="2">
    <source>
        <dbReference type="EMBL" id="MFB3167688.1"/>
    </source>
</evidence>
<comment type="caution">
    <text evidence="2">The sequence shown here is derived from an EMBL/GenBank/DDBJ whole genome shotgun (WGS) entry which is preliminary data.</text>
</comment>
<reference evidence="2 3" key="1">
    <citation type="submission" date="2024-05" db="EMBL/GenBank/DDBJ databases">
        <authorList>
            <person name="Venkateswaran K."/>
        </authorList>
    </citation>
    <scope>NUCLEOTIDE SEQUENCE [LARGE SCALE GENOMIC DNA]</scope>
    <source>
        <strain evidence="2 3">179-C4-2-HS</strain>
    </source>
</reference>
<gene>
    <name evidence="2" type="ORF">P5G62_011280</name>
</gene>
<keyword evidence="3" id="KW-1185">Reference proteome</keyword>
<protein>
    <recommendedName>
        <fullName evidence="4">DUF4025 domain-containing protein</fullName>
    </recommendedName>
</protein>
<name>A0ABV4YSX9_9BACI</name>
<proteinExistence type="predicted"/>
<organism evidence="2 3">
    <name type="scientific">Neobacillus driksii</name>
    <dbReference type="NCBI Taxonomy" id="3035913"/>
    <lineage>
        <taxon>Bacteria</taxon>
        <taxon>Bacillati</taxon>
        <taxon>Bacillota</taxon>
        <taxon>Bacilli</taxon>
        <taxon>Bacillales</taxon>
        <taxon>Bacillaceae</taxon>
        <taxon>Neobacillus</taxon>
    </lineage>
</organism>
<dbReference type="Proteomes" id="UP001241748">
    <property type="component" value="Unassembled WGS sequence"/>
</dbReference>
<evidence type="ECO:0000313" key="3">
    <source>
        <dbReference type="Proteomes" id="UP001241748"/>
    </source>
</evidence>
<feature type="region of interest" description="Disordered" evidence="1">
    <location>
        <begin position="1"/>
        <end position="53"/>
    </location>
</feature>
<feature type="compositionally biased region" description="Basic and acidic residues" evidence="1">
    <location>
        <begin position="26"/>
        <end position="39"/>
    </location>
</feature>